<dbReference type="Pfam" id="PF04515">
    <property type="entry name" value="Choline_transpo"/>
    <property type="match status" value="1"/>
</dbReference>
<keyword evidence="5 6" id="KW-0472">Membrane</keyword>
<reference evidence="7 8" key="1">
    <citation type="journal article" date="2023" name="Arcadia Sci">
        <title>De novo assembly of a long-read Amblyomma americanum tick genome.</title>
        <authorList>
            <person name="Chou S."/>
            <person name="Poskanzer K.E."/>
            <person name="Rollins M."/>
            <person name="Thuy-Boun P.S."/>
        </authorList>
    </citation>
    <scope>NUCLEOTIDE SEQUENCE [LARGE SCALE GENOMIC DNA]</scope>
    <source>
        <strain evidence="7">F_SG_1</strain>
        <tissue evidence="7">Salivary glands</tissue>
    </source>
</reference>
<feature type="transmembrane region" description="Helical" evidence="6">
    <location>
        <begin position="412"/>
        <end position="439"/>
    </location>
</feature>
<dbReference type="GO" id="GO:0005886">
    <property type="term" value="C:plasma membrane"/>
    <property type="evidence" value="ECO:0007669"/>
    <property type="project" value="UniProtKB-SubCell"/>
</dbReference>
<dbReference type="AlphaFoldDB" id="A0AAQ4FCE1"/>
<name>A0AAQ4FCE1_AMBAM</name>
<dbReference type="InterPro" id="IPR007603">
    <property type="entry name" value="Choline_transptr-like"/>
</dbReference>
<evidence type="ECO:0000256" key="6">
    <source>
        <dbReference type="RuleBase" id="RU368066"/>
    </source>
</evidence>
<feature type="transmembrane region" description="Helical" evidence="6">
    <location>
        <begin position="285"/>
        <end position="309"/>
    </location>
</feature>
<accession>A0AAQ4FCE1</accession>
<feature type="transmembrane region" description="Helical" evidence="6">
    <location>
        <begin position="241"/>
        <end position="264"/>
    </location>
</feature>
<comment type="similarity">
    <text evidence="2 6">Belongs to the CTL (choline transporter-like) family.</text>
</comment>
<gene>
    <name evidence="7" type="ORF">V5799_008661</name>
</gene>
<dbReference type="Proteomes" id="UP001321473">
    <property type="component" value="Unassembled WGS sequence"/>
</dbReference>
<comment type="function">
    <text evidence="6">Choline transporter.</text>
</comment>
<keyword evidence="8" id="KW-1185">Reference proteome</keyword>
<evidence type="ECO:0000256" key="1">
    <source>
        <dbReference type="ARBA" id="ARBA00004141"/>
    </source>
</evidence>
<feature type="transmembrane region" description="Helical" evidence="6">
    <location>
        <begin position="584"/>
        <end position="609"/>
    </location>
</feature>
<sequence length="655" mass="71470">MSADSSSAPDQRPRLKPRGCTDLPWLFLLVAFLGAAVFVASFALALGDPRRLVRGCDSFGNVCGARNAPLGSLSFSGLDARDKPYLFYFDLADPRSSLKICVSQCPLRALRTMDEVRLFGEKTGSSLCRYDMGGDLHSVLSNQTVLDLFNKEQQTTGLGPCPKLPVPPSRPVLNRCVPDDASSDVFRSIYGYLNGVDTLQQVVGDLFAAWHEVAAMLFFACILAFVLVLLIHCFAQLAAKLILVVSVVSVIIAAAVLWWIYADIKFHLDTTPFERLLEEAAKNERAFFVFSVGVTLGVVVPMVAAAVALRRRTGQAGALFFEASQCVRHMPFLLAQPIWTLLALAALFAAWTVVLLYLATADHASRETRPIAAFVGGPVNLSNLAPVAEVRHFTLVAYDRPSWVRFAWCFQLVFLLWAAEFVLSCQQTVIAGAIASWYFCKDRNTLPWPVGRSAARLLLYHLGSVALGSLLIPICKLPRLALVALRHWTRGRRGSDCCAGGSRCFLASGLRYVSHDAYTVVAIRGTSFCTAGRTAHLTVAESSGAFDAWVLDGTTDFLLFMAKCLVTSVTGLLSVVLLRSSPELQLYAVPVLAVVVFSCFVAHCVLSLYGMIVDTLLLCFCEDIVSQDAERELYAPEGLRKLLLGDAMTLRPLAT</sequence>
<feature type="transmembrane region" description="Helical" evidence="6">
    <location>
        <begin position="557"/>
        <end position="578"/>
    </location>
</feature>
<proteinExistence type="inferred from homology"/>
<comment type="subcellular location">
    <subcellularLocation>
        <location evidence="6">Cell membrane</location>
        <topology evidence="6">Multi-pass membrane protein</topology>
    </subcellularLocation>
    <subcellularLocation>
        <location evidence="1">Membrane</location>
        <topology evidence="1">Multi-pass membrane protein</topology>
    </subcellularLocation>
</comment>
<protein>
    <recommendedName>
        <fullName evidence="6">Choline transporter-like protein</fullName>
    </recommendedName>
</protein>
<evidence type="ECO:0000313" key="8">
    <source>
        <dbReference type="Proteomes" id="UP001321473"/>
    </source>
</evidence>
<evidence type="ECO:0000256" key="3">
    <source>
        <dbReference type="ARBA" id="ARBA00022692"/>
    </source>
</evidence>
<evidence type="ECO:0000313" key="7">
    <source>
        <dbReference type="EMBL" id="KAK8784974.1"/>
    </source>
</evidence>
<feature type="transmembrane region" description="Helical" evidence="6">
    <location>
        <begin position="25"/>
        <end position="46"/>
    </location>
</feature>
<feature type="transmembrane region" description="Helical" evidence="6">
    <location>
        <begin position="338"/>
        <end position="359"/>
    </location>
</feature>
<dbReference type="PANTHER" id="PTHR12385:SF12">
    <property type="entry name" value="CHOLINE TRANSPORTER-LIKE PROTEIN"/>
    <property type="match status" value="1"/>
</dbReference>
<evidence type="ECO:0000256" key="4">
    <source>
        <dbReference type="ARBA" id="ARBA00022989"/>
    </source>
</evidence>
<evidence type="ECO:0000256" key="5">
    <source>
        <dbReference type="ARBA" id="ARBA00023136"/>
    </source>
</evidence>
<dbReference type="EMBL" id="JARKHS020004057">
    <property type="protein sequence ID" value="KAK8784974.1"/>
    <property type="molecule type" value="Genomic_DNA"/>
</dbReference>
<dbReference type="GO" id="GO:0022857">
    <property type="term" value="F:transmembrane transporter activity"/>
    <property type="evidence" value="ECO:0007669"/>
    <property type="project" value="UniProtKB-UniRule"/>
</dbReference>
<dbReference type="PANTHER" id="PTHR12385">
    <property type="entry name" value="CHOLINE TRANSPORTER-LIKE (SLC FAMILY 44)"/>
    <property type="match status" value="1"/>
</dbReference>
<keyword evidence="3 6" id="KW-0812">Transmembrane</keyword>
<organism evidence="7 8">
    <name type="scientific">Amblyomma americanum</name>
    <name type="common">Lone star tick</name>
    <dbReference type="NCBI Taxonomy" id="6943"/>
    <lineage>
        <taxon>Eukaryota</taxon>
        <taxon>Metazoa</taxon>
        <taxon>Ecdysozoa</taxon>
        <taxon>Arthropoda</taxon>
        <taxon>Chelicerata</taxon>
        <taxon>Arachnida</taxon>
        <taxon>Acari</taxon>
        <taxon>Parasitiformes</taxon>
        <taxon>Ixodida</taxon>
        <taxon>Ixodoidea</taxon>
        <taxon>Ixodidae</taxon>
        <taxon>Amblyomminae</taxon>
        <taxon>Amblyomma</taxon>
    </lineage>
</organism>
<evidence type="ECO:0000256" key="2">
    <source>
        <dbReference type="ARBA" id="ARBA00007168"/>
    </source>
</evidence>
<keyword evidence="4 6" id="KW-1133">Transmembrane helix</keyword>
<feature type="transmembrane region" description="Helical" evidence="6">
    <location>
        <begin position="213"/>
        <end position="235"/>
    </location>
</feature>
<comment type="caution">
    <text evidence="7">The sequence shown here is derived from an EMBL/GenBank/DDBJ whole genome shotgun (WGS) entry which is preliminary data.</text>
</comment>